<proteinExistence type="predicted"/>
<dbReference type="Proteomes" id="UP000027120">
    <property type="component" value="Unassembled WGS sequence"/>
</dbReference>
<accession>A0A067FI56</accession>
<evidence type="ECO:0000313" key="2">
    <source>
        <dbReference type="Proteomes" id="UP000027120"/>
    </source>
</evidence>
<gene>
    <name evidence="1" type="ORF">CISIN_1g0067402mg</name>
</gene>
<feature type="non-terminal residue" evidence="1">
    <location>
        <position position="31"/>
    </location>
</feature>
<dbReference type="EMBL" id="KK784916">
    <property type="protein sequence ID" value="KDO62876.1"/>
    <property type="molecule type" value="Genomic_DNA"/>
</dbReference>
<organism evidence="1 2">
    <name type="scientific">Citrus sinensis</name>
    <name type="common">Sweet orange</name>
    <name type="synonym">Citrus aurantium var. sinensis</name>
    <dbReference type="NCBI Taxonomy" id="2711"/>
    <lineage>
        <taxon>Eukaryota</taxon>
        <taxon>Viridiplantae</taxon>
        <taxon>Streptophyta</taxon>
        <taxon>Embryophyta</taxon>
        <taxon>Tracheophyta</taxon>
        <taxon>Spermatophyta</taxon>
        <taxon>Magnoliopsida</taxon>
        <taxon>eudicotyledons</taxon>
        <taxon>Gunneridae</taxon>
        <taxon>Pentapetalae</taxon>
        <taxon>rosids</taxon>
        <taxon>malvids</taxon>
        <taxon>Sapindales</taxon>
        <taxon>Rutaceae</taxon>
        <taxon>Aurantioideae</taxon>
        <taxon>Citrus</taxon>
    </lineage>
</organism>
<reference evidence="1 2" key="1">
    <citation type="submission" date="2014-04" db="EMBL/GenBank/DDBJ databases">
        <authorList>
            <consortium name="International Citrus Genome Consortium"/>
            <person name="Gmitter F."/>
            <person name="Chen C."/>
            <person name="Farmerie W."/>
            <person name="Harkins T."/>
            <person name="Desany B."/>
            <person name="Mohiuddin M."/>
            <person name="Kodira C."/>
            <person name="Borodovsky M."/>
            <person name="Lomsadze A."/>
            <person name="Burns P."/>
            <person name="Jenkins J."/>
            <person name="Prochnik S."/>
            <person name="Shu S."/>
            <person name="Chapman J."/>
            <person name="Pitluck S."/>
            <person name="Schmutz J."/>
            <person name="Rokhsar D."/>
        </authorList>
    </citation>
    <scope>NUCLEOTIDE SEQUENCE</scope>
</reference>
<evidence type="ECO:0000313" key="1">
    <source>
        <dbReference type="EMBL" id="KDO62876.1"/>
    </source>
</evidence>
<protein>
    <submittedName>
        <fullName evidence="1">Uncharacterized protein</fullName>
    </submittedName>
</protein>
<keyword evidence="2" id="KW-1185">Reference proteome</keyword>
<sequence length="31" mass="3678">MAFSLSFSSFVHPQLLRIVAKMSFFDTFLFY</sequence>
<name>A0A067FI56_CITSI</name>
<dbReference type="AlphaFoldDB" id="A0A067FI56"/>